<evidence type="ECO:0000313" key="4">
    <source>
        <dbReference type="Proteomes" id="UP001596422"/>
    </source>
</evidence>
<organism evidence="3 4">
    <name type="scientific">Marinobacterium aestuariivivens</name>
    <dbReference type="NCBI Taxonomy" id="1698799"/>
    <lineage>
        <taxon>Bacteria</taxon>
        <taxon>Pseudomonadati</taxon>
        <taxon>Pseudomonadota</taxon>
        <taxon>Gammaproteobacteria</taxon>
        <taxon>Oceanospirillales</taxon>
        <taxon>Oceanospirillaceae</taxon>
        <taxon>Marinobacterium</taxon>
    </lineage>
</organism>
<dbReference type="HAMAP" id="MF_00686">
    <property type="entry name" value="Fe_traffic_YggX"/>
    <property type="match status" value="1"/>
</dbReference>
<gene>
    <name evidence="3" type="ORF">ACFQDL_10435</name>
</gene>
<evidence type="ECO:0000256" key="1">
    <source>
        <dbReference type="ARBA" id="ARBA00023004"/>
    </source>
</evidence>
<reference evidence="4" key="1">
    <citation type="journal article" date="2019" name="Int. J. Syst. Evol. Microbiol.">
        <title>The Global Catalogue of Microorganisms (GCM) 10K type strain sequencing project: providing services to taxonomists for standard genome sequencing and annotation.</title>
        <authorList>
            <consortium name="The Broad Institute Genomics Platform"/>
            <consortium name="The Broad Institute Genome Sequencing Center for Infectious Disease"/>
            <person name="Wu L."/>
            <person name="Ma J."/>
        </authorList>
    </citation>
    <scope>NUCLEOTIDE SEQUENCE [LARGE SCALE GENOMIC DNA]</scope>
    <source>
        <strain evidence="4">NBRC 111756</strain>
    </source>
</reference>
<evidence type="ECO:0000256" key="2">
    <source>
        <dbReference type="HAMAP-Rule" id="MF_00686"/>
    </source>
</evidence>
<dbReference type="InterPro" id="IPR036766">
    <property type="entry name" value="Fe_traffick_prot_YggX_sf"/>
</dbReference>
<dbReference type="InterPro" id="IPR007457">
    <property type="entry name" value="Fe_traffick_prot_YggX"/>
</dbReference>
<evidence type="ECO:0000313" key="3">
    <source>
        <dbReference type="EMBL" id="MFC6670457.1"/>
    </source>
</evidence>
<keyword evidence="4" id="KW-1185">Reference proteome</keyword>
<dbReference type="Gene3D" id="1.10.3880.10">
    <property type="entry name" value="Fe(II) trafficking protein YggX"/>
    <property type="match status" value="1"/>
</dbReference>
<protein>
    <recommendedName>
        <fullName evidence="2">Probable Fe(2+)-trafficking protein</fullName>
    </recommendedName>
</protein>
<keyword evidence="1 2" id="KW-0408">Iron</keyword>
<dbReference type="Pfam" id="PF04362">
    <property type="entry name" value="Iron_traffic"/>
    <property type="match status" value="1"/>
</dbReference>
<dbReference type="Proteomes" id="UP001596422">
    <property type="component" value="Unassembled WGS sequence"/>
</dbReference>
<accession>A0ABW1ZZ40</accession>
<dbReference type="NCBIfam" id="NF003817">
    <property type="entry name" value="PRK05408.1"/>
    <property type="match status" value="1"/>
</dbReference>
<sequence length="93" mass="10933">MTRTVFCRKYQQELEGLARPPYPGPKGMDIYEHVSKKAWEEWTAHQTMLINEKHLSMMDPSTREFLQKEMEKFMSGEDYAKAEGYVPPSDDQT</sequence>
<dbReference type="EMBL" id="JBHSWE010000001">
    <property type="protein sequence ID" value="MFC6670457.1"/>
    <property type="molecule type" value="Genomic_DNA"/>
</dbReference>
<proteinExistence type="inferred from homology"/>
<comment type="similarity">
    <text evidence="2">Belongs to the Fe(2+)-trafficking protein family.</text>
</comment>
<dbReference type="RefSeq" id="WP_379913005.1">
    <property type="nucleotide sequence ID" value="NZ_JBHSWE010000001.1"/>
</dbReference>
<dbReference type="PANTHER" id="PTHR36965:SF1">
    <property type="entry name" value="FE(2+)-TRAFFICKING PROTEIN-RELATED"/>
    <property type="match status" value="1"/>
</dbReference>
<dbReference type="PIRSF" id="PIRSF029827">
    <property type="entry name" value="Fe_traffic_YggX"/>
    <property type="match status" value="1"/>
</dbReference>
<dbReference type="PANTHER" id="PTHR36965">
    <property type="entry name" value="FE(2+)-TRAFFICKING PROTEIN-RELATED"/>
    <property type="match status" value="1"/>
</dbReference>
<comment type="function">
    <text evidence="2">Could be a mediator in iron transactions between iron acquisition and iron-requiring processes, such as synthesis and/or repair of Fe-S clusters in biosynthetic enzymes.</text>
</comment>
<name>A0ABW1ZZ40_9GAMM</name>
<comment type="caution">
    <text evidence="3">The sequence shown here is derived from an EMBL/GenBank/DDBJ whole genome shotgun (WGS) entry which is preliminary data.</text>
</comment>
<dbReference type="SUPFAM" id="SSF111148">
    <property type="entry name" value="YggX-like"/>
    <property type="match status" value="1"/>
</dbReference>